<comment type="caution">
    <text evidence="2">The sequence shown here is derived from an EMBL/GenBank/DDBJ whole genome shotgun (WGS) entry which is preliminary data.</text>
</comment>
<organism evidence="2 3">
    <name type="scientific">Didymella pomorum</name>
    <dbReference type="NCBI Taxonomy" id="749634"/>
    <lineage>
        <taxon>Eukaryota</taxon>
        <taxon>Fungi</taxon>
        <taxon>Dikarya</taxon>
        <taxon>Ascomycota</taxon>
        <taxon>Pezizomycotina</taxon>
        <taxon>Dothideomycetes</taxon>
        <taxon>Pleosporomycetidae</taxon>
        <taxon>Pleosporales</taxon>
        <taxon>Pleosporineae</taxon>
        <taxon>Didymellaceae</taxon>
        <taxon>Didymella</taxon>
    </lineage>
</organism>
<evidence type="ECO:0000259" key="1">
    <source>
        <dbReference type="Pfam" id="PF09994"/>
    </source>
</evidence>
<proteinExistence type="predicted"/>
<dbReference type="OrthoDB" id="3057168at2759"/>
<gene>
    <name evidence="2" type="ORF">N0V91_008876</name>
</gene>
<feature type="domain" description="T6SS Phospholipase effector Tle1-like catalytic" evidence="1">
    <location>
        <begin position="10"/>
        <end position="341"/>
    </location>
</feature>
<protein>
    <recommendedName>
        <fullName evidence="1">T6SS Phospholipase effector Tle1-like catalytic domain-containing protein</fullName>
    </recommendedName>
</protein>
<dbReference type="Pfam" id="PF09994">
    <property type="entry name" value="T6SS_Tle1-like_cat"/>
    <property type="match status" value="1"/>
</dbReference>
<dbReference type="InterPro" id="IPR018712">
    <property type="entry name" value="Tle1-like_cat"/>
</dbReference>
<accession>A0A9W8Z8A6</accession>
<dbReference type="PANTHER" id="PTHR33840:SF16">
    <property type="entry name" value="DUF2235 DOMAIN-CONTAINING PROTEIN"/>
    <property type="match status" value="1"/>
</dbReference>
<reference evidence="2" key="1">
    <citation type="submission" date="2022-10" db="EMBL/GenBank/DDBJ databases">
        <title>Tapping the CABI collections for fungal endophytes: first genome assemblies for Collariella, Neodidymelliopsis, Ascochyta clinopodiicola, Didymella pomorum, Didymosphaeria variabile, Neocosmospora piperis and Neocucurbitaria cava.</title>
        <authorList>
            <person name="Hill R."/>
        </authorList>
    </citation>
    <scope>NUCLEOTIDE SEQUENCE</scope>
    <source>
        <strain evidence="2">IMI 355091</strain>
    </source>
</reference>
<keyword evidence="3" id="KW-1185">Reference proteome</keyword>
<name>A0A9W8Z8A6_9PLEO</name>
<evidence type="ECO:0000313" key="3">
    <source>
        <dbReference type="Proteomes" id="UP001140510"/>
    </source>
</evidence>
<dbReference type="PANTHER" id="PTHR33840">
    <property type="match status" value="1"/>
</dbReference>
<dbReference type="Proteomes" id="UP001140510">
    <property type="component" value="Unassembled WGS sequence"/>
</dbReference>
<evidence type="ECO:0000313" key="2">
    <source>
        <dbReference type="EMBL" id="KAJ4400198.1"/>
    </source>
</evidence>
<dbReference type="EMBL" id="JAPEVA010000093">
    <property type="protein sequence ID" value="KAJ4400198.1"/>
    <property type="molecule type" value="Genomic_DNA"/>
</dbReference>
<dbReference type="AlphaFoldDB" id="A0A9W8Z8A6"/>
<sequence>MADAEKPWGRRLIVCCDGTWQSSVSEKETVPSNVTKLCRVIARTGKDTAKKNWHQVVYYDGGIGTGNMSKLEGMRQGGTGAGLAENVIEAYNFIALNYQEGDEIFCFGFSRGAYTARAVAGLVADIGVLKPLEMQFFPEVYRAYMTYGSKEVKDKSGLFGTQAMIDTEKMKKETKKKPTGFAYSAAWEVLCGRRPDENNQTFARIDKPENMDEDKTRQVKVVGVWDTVGSLGVPDVGGIDHGRLRKKFGFHNVKLSRHVEHAYHALALDERREAFRPTLWYIDANSYRKNQVNEGRNKPELKQVWFPGVHINCGGGSDDGFLEMKGDMENISVATFTWMLQCISPHLDIDRQAFKDYLRQYETWLTNIRYNCNYHHVKDEGYLEWAASYAPDIPGVGHDASPLDPPKRAKVLHPHPDFDFGWGVGPIIDSFTKMYHLNGTRARRPGHEEMEVNGVWRPIAGVPGDLTGYETYEYIHPLVWHRFQVRDWLKYSFPGNTWPFKTTPPLAGWDRWYEVGNKIDKADIRQRYWWQRNTANKDKTPTFSADPQWGWGKVANKDTREGQKLPEWAILPHSDVTGDNFERLWYETAQRMGHELSEIHRDRDAGKPDYLKTLDEHIKSAADWRAQNE</sequence>